<gene>
    <name evidence="1" type="ORF">BU25DRAFT_174883</name>
</gene>
<evidence type="ECO:0000313" key="1">
    <source>
        <dbReference type="EMBL" id="KAF2623491.1"/>
    </source>
</evidence>
<sequence>MMLRSAAAGMVAVIASLLQSADCSSARILASGPCSSSKIPALSLDKSMSGIYNFQMRSTRSTRTNAHVCISQNLVRFASPCAAHVRAIHQTQPSTRLPRHRSVQVRRMFQAKAV</sequence>
<comment type="caution">
    <text evidence="1">The sequence shown here is derived from an EMBL/GenBank/DDBJ whole genome shotgun (WGS) entry which is preliminary data.</text>
</comment>
<organism evidence="1 2">
    <name type="scientific">Macroventuria anomochaeta</name>
    <dbReference type="NCBI Taxonomy" id="301207"/>
    <lineage>
        <taxon>Eukaryota</taxon>
        <taxon>Fungi</taxon>
        <taxon>Dikarya</taxon>
        <taxon>Ascomycota</taxon>
        <taxon>Pezizomycotina</taxon>
        <taxon>Dothideomycetes</taxon>
        <taxon>Pleosporomycetidae</taxon>
        <taxon>Pleosporales</taxon>
        <taxon>Pleosporineae</taxon>
        <taxon>Didymellaceae</taxon>
        <taxon>Macroventuria</taxon>
    </lineage>
</organism>
<keyword evidence="2" id="KW-1185">Reference proteome</keyword>
<name>A0ACB6RNM6_9PLEO</name>
<accession>A0ACB6RNM6</accession>
<reference evidence="1" key="1">
    <citation type="journal article" date="2020" name="Stud. Mycol.">
        <title>101 Dothideomycetes genomes: a test case for predicting lifestyles and emergence of pathogens.</title>
        <authorList>
            <person name="Haridas S."/>
            <person name="Albert R."/>
            <person name="Binder M."/>
            <person name="Bloem J."/>
            <person name="Labutti K."/>
            <person name="Salamov A."/>
            <person name="Andreopoulos B."/>
            <person name="Baker S."/>
            <person name="Barry K."/>
            <person name="Bills G."/>
            <person name="Bluhm B."/>
            <person name="Cannon C."/>
            <person name="Castanera R."/>
            <person name="Culley D."/>
            <person name="Daum C."/>
            <person name="Ezra D."/>
            <person name="Gonzalez J."/>
            <person name="Henrissat B."/>
            <person name="Kuo A."/>
            <person name="Liang C."/>
            <person name="Lipzen A."/>
            <person name="Lutzoni F."/>
            <person name="Magnuson J."/>
            <person name="Mondo S."/>
            <person name="Nolan M."/>
            <person name="Ohm R."/>
            <person name="Pangilinan J."/>
            <person name="Park H.-J."/>
            <person name="Ramirez L."/>
            <person name="Alfaro M."/>
            <person name="Sun H."/>
            <person name="Tritt A."/>
            <person name="Yoshinaga Y."/>
            <person name="Zwiers L.-H."/>
            <person name="Turgeon B."/>
            <person name="Goodwin S."/>
            <person name="Spatafora J."/>
            <person name="Crous P."/>
            <person name="Grigoriev I."/>
        </authorList>
    </citation>
    <scope>NUCLEOTIDE SEQUENCE</scope>
    <source>
        <strain evidence="1">CBS 525.71</strain>
    </source>
</reference>
<evidence type="ECO:0000313" key="2">
    <source>
        <dbReference type="Proteomes" id="UP000799754"/>
    </source>
</evidence>
<dbReference type="EMBL" id="MU006736">
    <property type="protein sequence ID" value="KAF2623491.1"/>
    <property type="molecule type" value="Genomic_DNA"/>
</dbReference>
<dbReference type="Proteomes" id="UP000799754">
    <property type="component" value="Unassembled WGS sequence"/>
</dbReference>
<proteinExistence type="predicted"/>
<protein>
    <submittedName>
        <fullName evidence="1">Uncharacterized protein</fullName>
    </submittedName>
</protein>